<evidence type="ECO:0000313" key="1">
    <source>
        <dbReference type="EMBL" id="KAF2234313.1"/>
    </source>
</evidence>
<name>A0A6A6H9V5_VIRVR</name>
<evidence type="ECO:0000313" key="2">
    <source>
        <dbReference type="Proteomes" id="UP000800092"/>
    </source>
</evidence>
<protein>
    <submittedName>
        <fullName evidence="1">Uncharacterized protein</fullName>
    </submittedName>
</protein>
<proteinExistence type="predicted"/>
<dbReference type="Proteomes" id="UP000800092">
    <property type="component" value="Unassembled WGS sequence"/>
</dbReference>
<accession>A0A6A6H9V5</accession>
<keyword evidence="2" id="KW-1185">Reference proteome</keyword>
<reference evidence="1" key="1">
    <citation type="journal article" date="2020" name="Stud. Mycol.">
        <title>101 Dothideomycetes genomes: a test case for predicting lifestyles and emergence of pathogens.</title>
        <authorList>
            <person name="Haridas S."/>
            <person name="Albert R."/>
            <person name="Binder M."/>
            <person name="Bloem J."/>
            <person name="Labutti K."/>
            <person name="Salamov A."/>
            <person name="Andreopoulos B."/>
            <person name="Baker S."/>
            <person name="Barry K."/>
            <person name="Bills G."/>
            <person name="Bluhm B."/>
            <person name="Cannon C."/>
            <person name="Castanera R."/>
            <person name="Culley D."/>
            <person name="Daum C."/>
            <person name="Ezra D."/>
            <person name="Gonzalez J."/>
            <person name="Henrissat B."/>
            <person name="Kuo A."/>
            <person name="Liang C."/>
            <person name="Lipzen A."/>
            <person name="Lutzoni F."/>
            <person name="Magnuson J."/>
            <person name="Mondo S."/>
            <person name="Nolan M."/>
            <person name="Ohm R."/>
            <person name="Pangilinan J."/>
            <person name="Park H.-J."/>
            <person name="Ramirez L."/>
            <person name="Alfaro M."/>
            <person name="Sun H."/>
            <person name="Tritt A."/>
            <person name="Yoshinaga Y."/>
            <person name="Zwiers L.-H."/>
            <person name="Turgeon B."/>
            <person name="Goodwin S."/>
            <person name="Spatafora J."/>
            <person name="Crous P."/>
            <person name="Grigoriev I."/>
        </authorList>
    </citation>
    <scope>NUCLEOTIDE SEQUENCE</scope>
    <source>
        <strain evidence="1">Tuck. ex Michener</strain>
    </source>
</reference>
<organism evidence="1 2">
    <name type="scientific">Viridothelium virens</name>
    <name type="common">Speckled blister lichen</name>
    <name type="synonym">Trypethelium virens</name>
    <dbReference type="NCBI Taxonomy" id="1048519"/>
    <lineage>
        <taxon>Eukaryota</taxon>
        <taxon>Fungi</taxon>
        <taxon>Dikarya</taxon>
        <taxon>Ascomycota</taxon>
        <taxon>Pezizomycotina</taxon>
        <taxon>Dothideomycetes</taxon>
        <taxon>Dothideomycetes incertae sedis</taxon>
        <taxon>Trypetheliales</taxon>
        <taxon>Trypetheliaceae</taxon>
        <taxon>Viridothelium</taxon>
    </lineage>
</organism>
<gene>
    <name evidence="1" type="ORF">EV356DRAFT_157144</name>
</gene>
<sequence>MRRFGGAVAREIVPLPDLTGLAKPARLRKVTMEICHLITHMCRQSEKVKEMVQSNQAKREVPYGRSGCHYAVFGAVGSIATMDKGRPSRPIGFPAPVSHMHSALVVEAIDGIPRPGTGTARDAGDGRVRLWCRLPCGRHLRGRFSCLLESAWRGQPYMGRVTLGGGGAAVVQP</sequence>
<dbReference type="AlphaFoldDB" id="A0A6A6H9V5"/>
<dbReference type="EMBL" id="ML991799">
    <property type="protein sequence ID" value="KAF2234313.1"/>
    <property type="molecule type" value="Genomic_DNA"/>
</dbReference>